<sequence length="17" mass="1997">MCCLWSVFSPVVFCYRG</sequence>
<name>A0A0E9T908_ANGAN</name>
<dbReference type="EMBL" id="GBXM01058685">
    <property type="protein sequence ID" value="JAH49892.1"/>
    <property type="molecule type" value="Transcribed_RNA"/>
</dbReference>
<organism evidence="1">
    <name type="scientific">Anguilla anguilla</name>
    <name type="common">European freshwater eel</name>
    <name type="synonym">Muraena anguilla</name>
    <dbReference type="NCBI Taxonomy" id="7936"/>
    <lineage>
        <taxon>Eukaryota</taxon>
        <taxon>Metazoa</taxon>
        <taxon>Chordata</taxon>
        <taxon>Craniata</taxon>
        <taxon>Vertebrata</taxon>
        <taxon>Euteleostomi</taxon>
        <taxon>Actinopterygii</taxon>
        <taxon>Neopterygii</taxon>
        <taxon>Teleostei</taxon>
        <taxon>Anguilliformes</taxon>
        <taxon>Anguillidae</taxon>
        <taxon>Anguilla</taxon>
    </lineage>
</organism>
<evidence type="ECO:0000313" key="1">
    <source>
        <dbReference type="EMBL" id="JAH49892.1"/>
    </source>
</evidence>
<accession>A0A0E9T908</accession>
<dbReference type="AlphaFoldDB" id="A0A0E9T908"/>
<proteinExistence type="predicted"/>
<protein>
    <submittedName>
        <fullName evidence="1">Uncharacterized protein</fullName>
    </submittedName>
</protein>
<reference evidence="1" key="2">
    <citation type="journal article" date="2015" name="Fish Shellfish Immunol.">
        <title>Early steps in the European eel (Anguilla anguilla)-Vibrio vulnificus interaction in the gills: Role of the RtxA13 toxin.</title>
        <authorList>
            <person name="Callol A."/>
            <person name="Pajuelo D."/>
            <person name="Ebbesson L."/>
            <person name="Teles M."/>
            <person name="MacKenzie S."/>
            <person name="Amaro C."/>
        </authorList>
    </citation>
    <scope>NUCLEOTIDE SEQUENCE</scope>
</reference>
<reference evidence="1" key="1">
    <citation type="submission" date="2014-11" db="EMBL/GenBank/DDBJ databases">
        <authorList>
            <person name="Amaro Gonzalez C."/>
        </authorList>
    </citation>
    <scope>NUCLEOTIDE SEQUENCE</scope>
</reference>